<reference evidence="2 3" key="1">
    <citation type="submission" date="2019-06" db="EMBL/GenBank/DDBJ databases">
        <title>Draft genome of Streptomyces sedi sp. JCM16909.</title>
        <authorList>
            <person name="Klykleung N."/>
            <person name="Tanasupawat S."/>
            <person name="Kudo T."/>
            <person name="Yuki M."/>
            <person name="Ohkuma M."/>
        </authorList>
    </citation>
    <scope>NUCLEOTIDE SEQUENCE [LARGE SCALE GENOMIC DNA]</scope>
    <source>
        <strain evidence="2 3">JCM 16909</strain>
    </source>
</reference>
<dbReference type="EMBL" id="VDGT01000010">
    <property type="protein sequence ID" value="TNM29422.1"/>
    <property type="molecule type" value="Genomic_DNA"/>
</dbReference>
<organism evidence="2 3">
    <name type="scientific">Streptomyces sedi</name>
    <dbReference type="NCBI Taxonomy" id="555059"/>
    <lineage>
        <taxon>Bacteria</taxon>
        <taxon>Bacillati</taxon>
        <taxon>Actinomycetota</taxon>
        <taxon>Actinomycetes</taxon>
        <taxon>Kitasatosporales</taxon>
        <taxon>Streptomycetaceae</taxon>
        <taxon>Streptomyces</taxon>
    </lineage>
</organism>
<evidence type="ECO:0000313" key="2">
    <source>
        <dbReference type="EMBL" id="TNM29422.1"/>
    </source>
</evidence>
<dbReference type="AlphaFoldDB" id="A0A5C4V0K5"/>
<evidence type="ECO:0000313" key="3">
    <source>
        <dbReference type="Proteomes" id="UP000311713"/>
    </source>
</evidence>
<sequence length="336" mass="37357">MSERMDWRAAALTTGPSEREVAEEGVRLAYRRAGLAEPQSVEWVASPLAAARLLSSAGGAERGPSVRSTVRDQPIAEERAAVHAELGPLGWGERWRATGAELWTLTAPLVERVRTAVVSELAPAREEEPALRVLMLDAVLGSHEAPWLAALRPGRASGLDGLAAVAGAAGWWWPYERRVVLSERPTEIHLDELGRLHRMDGPAMVFPDGFALHAFRGMPVPAGFLEELESLTPQRITDEENAELRRVMFEHYGYDRYLRETGATPVDRDETGVLWRIEQLDDENIVIVEVVNSTPEPDGTRRTYWLRVPPRTRTAREAVAWTFGLDAESYAPSRQT</sequence>
<comment type="caution">
    <text evidence="2">The sequence shown here is derived from an EMBL/GenBank/DDBJ whole genome shotgun (WGS) entry which is preliminary data.</text>
</comment>
<dbReference type="RefSeq" id="WP_139645380.1">
    <property type="nucleotide sequence ID" value="NZ_BAAAZS010000129.1"/>
</dbReference>
<proteinExistence type="predicted"/>
<protein>
    <recommendedName>
        <fullName evidence="1">DUF6745 domain-containing protein</fullName>
    </recommendedName>
</protein>
<accession>A0A5C4V0K5</accession>
<evidence type="ECO:0000259" key="1">
    <source>
        <dbReference type="Pfam" id="PF20530"/>
    </source>
</evidence>
<gene>
    <name evidence="2" type="ORF">FH715_14880</name>
</gene>
<dbReference type="Proteomes" id="UP000311713">
    <property type="component" value="Unassembled WGS sequence"/>
</dbReference>
<name>A0A5C4V0K5_9ACTN</name>
<keyword evidence="3" id="KW-1185">Reference proteome</keyword>
<feature type="domain" description="DUF6745" evidence="1">
    <location>
        <begin position="131"/>
        <end position="336"/>
    </location>
</feature>
<dbReference type="OrthoDB" id="871648at2"/>
<dbReference type="InterPro" id="IPR046633">
    <property type="entry name" value="DUF6745"/>
</dbReference>
<dbReference type="Pfam" id="PF20530">
    <property type="entry name" value="DUF6745"/>
    <property type="match status" value="1"/>
</dbReference>